<proteinExistence type="predicted"/>
<name>A0A2V2N2W8_9EURY</name>
<dbReference type="OrthoDB" id="23478at2157"/>
<reference evidence="1 2" key="1">
    <citation type="submission" date="2018-05" db="EMBL/GenBank/DDBJ databases">
        <title>Draft genome of Methanospirillum lacunae Ki8-1.</title>
        <authorList>
            <person name="Dueholm M.S."/>
            <person name="Nielsen P.H."/>
            <person name="Bakmann L.F."/>
            <person name="Otzen D.E."/>
        </authorList>
    </citation>
    <scope>NUCLEOTIDE SEQUENCE [LARGE SCALE GENOMIC DNA]</scope>
    <source>
        <strain evidence="1 2">Ki8-1</strain>
    </source>
</reference>
<accession>A0A2V2N2W8</accession>
<dbReference type="PANTHER" id="PTHR42827">
    <property type="entry name" value="IRON-SULFUR CLUSTER-BINDING PROTEIN-RELATED"/>
    <property type="match status" value="1"/>
</dbReference>
<protein>
    <submittedName>
        <fullName evidence="1">4Fe-4S ferredoxin</fullName>
    </submittedName>
</protein>
<sequence length="294" mass="32927">MRSHDHHNPVHTQDLAAWIIEIIEDFHLNSPENSLRFEHHERIFDGPLVGFSNGGDPLYDFFKEDIGSPYMTPIEFFHGSFPDSSACADDLTIISWISPISEQTKLDNRRKTDFPSERGARTKYYSETFQDALTAHLVLKLEEIGILAAVPPSKIIQISARYGLASAWSERHAAYVSGHGTFGLCDGLITRKGKAVICGSVIAQVVIPPTKREYTDHHAWCLHYAKGRCEGCIKRCPASAVTSKGHDKMRCREYCFGPGKDYMRKEFGFDEYVCGLCQSAVPCESKNPVIPSVL</sequence>
<comment type="caution">
    <text evidence="1">The sequence shown here is derived from an EMBL/GenBank/DDBJ whole genome shotgun (WGS) entry which is preliminary data.</text>
</comment>
<evidence type="ECO:0000313" key="1">
    <source>
        <dbReference type="EMBL" id="PWR70868.1"/>
    </source>
</evidence>
<dbReference type="RefSeq" id="WP_109969362.1">
    <property type="nucleotide sequence ID" value="NZ_CP176093.1"/>
</dbReference>
<dbReference type="Proteomes" id="UP000245657">
    <property type="component" value="Unassembled WGS sequence"/>
</dbReference>
<organism evidence="1 2">
    <name type="scientific">Methanospirillum lacunae</name>
    <dbReference type="NCBI Taxonomy" id="668570"/>
    <lineage>
        <taxon>Archaea</taxon>
        <taxon>Methanobacteriati</taxon>
        <taxon>Methanobacteriota</taxon>
        <taxon>Stenosarchaea group</taxon>
        <taxon>Methanomicrobia</taxon>
        <taxon>Methanomicrobiales</taxon>
        <taxon>Methanospirillaceae</taxon>
        <taxon>Methanospirillum</taxon>
    </lineage>
</organism>
<dbReference type="AlphaFoldDB" id="A0A2V2N2W8"/>
<dbReference type="EMBL" id="QGMY01000009">
    <property type="protein sequence ID" value="PWR70868.1"/>
    <property type="molecule type" value="Genomic_DNA"/>
</dbReference>
<dbReference type="PANTHER" id="PTHR42827:SF1">
    <property type="entry name" value="IRON-SULFUR CLUSTER-BINDING PROTEIN"/>
    <property type="match status" value="1"/>
</dbReference>
<evidence type="ECO:0000313" key="2">
    <source>
        <dbReference type="Proteomes" id="UP000245657"/>
    </source>
</evidence>
<dbReference type="GeneID" id="97547212"/>
<keyword evidence="2" id="KW-1185">Reference proteome</keyword>
<gene>
    <name evidence="1" type="ORF">DK846_12820</name>
</gene>